<sequence>MQQNQYFQTVKKSTTVIVVALSQSLRNNIKQKSLCNRTNIFRP</sequence>
<keyword evidence="2" id="KW-1185">Reference proteome</keyword>
<dbReference type="AlphaFoldDB" id="A0A975B2Y4"/>
<dbReference type="KEGG" id="dli:dnl_00080"/>
<dbReference type="EMBL" id="CP061799">
    <property type="protein sequence ID" value="QTA77811.1"/>
    <property type="molecule type" value="Genomic_DNA"/>
</dbReference>
<proteinExistence type="predicted"/>
<gene>
    <name evidence="1" type="ORF">dnl_00080</name>
</gene>
<evidence type="ECO:0000313" key="1">
    <source>
        <dbReference type="EMBL" id="QTA77811.1"/>
    </source>
</evidence>
<evidence type="ECO:0000313" key="2">
    <source>
        <dbReference type="Proteomes" id="UP000663720"/>
    </source>
</evidence>
<dbReference type="Proteomes" id="UP000663720">
    <property type="component" value="Chromosome"/>
</dbReference>
<organism evidence="1 2">
    <name type="scientific">Desulfonema limicola</name>
    <dbReference type="NCBI Taxonomy" id="45656"/>
    <lineage>
        <taxon>Bacteria</taxon>
        <taxon>Pseudomonadati</taxon>
        <taxon>Thermodesulfobacteriota</taxon>
        <taxon>Desulfobacteria</taxon>
        <taxon>Desulfobacterales</taxon>
        <taxon>Desulfococcaceae</taxon>
        <taxon>Desulfonema</taxon>
    </lineage>
</organism>
<accession>A0A975B2Y4</accession>
<protein>
    <submittedName>
        <fullName evidence="1">Uncharacterized protein</fullName>
    </submittedName>
</protein>
<reference evidence="1" key="1">
    <citation type="journal article" date="2021" name="Microb. Physiol.">
        <title>Proteogenomic Insights into the Physiology of Marine, Sulfate-Reducing, Filamentous Desulfonema limicola and Desulfonema magnum.</title>
        <authorList>
            <person name="Schnaars V."/>
            <person name="Wohlbrand L."/>
            <person name="Scheve S."/>
            <person name="Hinrichs C."/>
            <person name="Reinhardt R."/>
            <person name="Rabus R."/>
        </authorList>
    </citation>
    <scope>NUCLEOTIDE SEQUENCE</scope>
    <source>
        <strain evidence="1">5ac10</strain>
    </source>
</reference>
<name>A0A975B2Y4_9BACT</name>